<dbReference type="Proteomes" id="UP000560000">
    <property type="component" value="Unassembled WGS sequence"/>
</dbReference>
<sequence>MKKILVALVLSTVLLSGCGLFRSSKSWQKAKQENPLEIPPNMDRPNVSEALTIPTVNAQHEQTDANARPGTLHLPGDVDSAYKRVGLALGNGDIGSIANQNDAEHTYQVAMDSKMELGSNQGFLQRHFSNTQNAPSDTSSDSSSSEKTKSTVLVQVKADAAGGSTVSASGDPQLVGRLMGALRARLGG</sequence>
<evidence type="ECO:0000313" key="3">
    <source>
        <dbReference type="Proteomes" id="UP000560000"/>
    </source>
</evidence>
<name>A0A841KDN5_9GAMM</name>
<comment type="caution">
    <text evidence="2">The sequence shown here is derived from an EMBL/GenBank/DDBJ whole genome shotgun (WGS) entry which is preliminary data.</text>
</comment>
<protein>
    <submittedName>
        <fullName evidence="2">Putative lipoprotein</fullName>
    </submittedName>
</protein>
<keyword evidence="2" id="KW-0449">Lipoprotein</keyword>
<dbReference type="EMBL" id="JACHET010000001">
    <property type="protein sequence ID" value="MBB6183733.1"/>
    <property type="molecule type" value="Genomic_DNA"/>
</dbReference>
<evidence type="ECO:0000313" key="2">
    <source>
        <dbReference type="EMBL" id="MBB6183733.1"/>
    </source>
</evidence>
<dbReference type="AlphaFoldDB" id="A0A841KDN5"/>
<gene>
    <name evidence="2" type="ORF">HNQ86_001078</name>
</gene>
<reference evidence="2 3" key="1">
    <citation type="submission" date="2020-08" db="EMBL/GenBank/DDBJ databases">
        <title>Genomic Encyclopedia of Type Strains, Phase IV (KMG-IV): sequencing the most valuable type-strain genomes for metagenomic binning, comparative biology and taxonomic classification.</title>
        <authorList>
            <person name="Goeker M."/>
        </authorList>
    </citation>
    <scope>NUCLEOTIDE SEQUENCE [LARGE SCALE GENOMIC DNA]</scope>
    <source>
        <strain evidence="2 3">DSM 107085</strain>
    </source>
</reference>
<proteinExistence type="predicted"/>
<dbReference type="OrthoDB" id="5966071at2"/>
<organism evidence="2 3">
    <name type="scientific">Oleiagrimonas soli</name>
    <dbReference type="NCBI Taxonomy" id="1543381"/>
    <lineage>
        <taxon>Bacteria</taxon>
        <taxon>Pseudomonadati</taxon>
        <taxon>Pseudomonadota</taxon>
        <taxon>Gammaproteobacteria</taxon>
        <taxon>Lysobacterales</taxon>
        <taxon>Rhodanobacteraceae</taxon>
        <taxon>Oleiagrimonas</taxon>
    </lineage>
</organism>
<feature type="region of interest" description="Disordered" evidence="1">
    <location>
        <begin position="129"/>
        <end position="150"/>
    </location>
</feature>
<dbReference type="PROSITE" id="PS51257">
    <property type="entry name" value="PROKAR_LIPOPROTEIN"/>
    <property type="match status" value="1"/>
</dbReference>
<accession>A0A841KDN5</accession>
<evidence type="ECO:0000256" key="1">
    <source>
        <dbReference type="SAM" id="MobiDB-lite"/>
    </source>
</evidence>
<dbReference type="RefSeq" id="WP_052394751.1">
    <property type="nucleotide sequence ID" value="NZ_JACHET010000001.1"/>
</dbReference>